<protein>
    <recommendedName>
        <fullName evidence="12">Serine/threonine-protein kinase PrkC</fullName>
        <ecNumber evidence="1">2.7.11.1</ecNumber>
    </recommendedName>
</protein>
<evidence type="ECO:0000256" key="10">
    <source>
        <dbReference type="ARBA" id="ARBA00048679"/>
    </source>
</evidence>
<name>A0A927H8R2_9BACI</name>
<organism evidence="18 19">
    <name type="scientific">Peribacillus faecalis</name>
    <dbReference type="NCBI Taxonomy" id="2772559"/>
    <lineage>
        <taxon>Bacteria</taxon>
        <taxon>Bacillati</taxon>
        <taxon>Bacillota</taxon>
        <taxon>Bacilli</taxon>
        <taxon>Bacillales</taxon>
        <taxon>Bacillaceae</taxon>
        <taxon>Peribacillus</taxon>
    </lineage>
</organism>
<dbReference type="Gene3D" id="3.30.10.20">
    <property type="match status" value="3"/>
</dbReference>
<dbReference type="InterPro" id="IPR011009">
    <property type="entry name" value="Kinase-like_dom_sf"/>
</dbReference>
<dbReference type="Pfam" id="PF00069">
    <property type="entry name" value="Pkinase"/>
    <property type="match status" value="1"/>
</dbReference>
<feature type="compositionally biased region" description="Basic residues" evidence="14">
    <location>
        <begin position="336"/>
        <end position="347"/>
    </location>
</feature>
<keyword evidence="5 13" id="KW-0547">Nucleotide-binding</keyword>
<evidence type="ECO:0000259" key="17">
    <source>
        <dbReference type="PROSITE" id="PS51178"/>
    </source>
</evidence>
<evidence type="ECO:0000256" key="14">
    <source>
        <dbReference type="SAM" id="MobiDB-lite"/>
    </source>
</evidence>
<feature type="binding site" evidence="13">
    <location>
        <position position="40"/>
    </location>
    <ligand>
        <name>ATP</name>
        <dbReference type="ChEBI" id="CHEBI:30616"/>
    </ligand>
</feature>
<dbReference type="SMART" id="SM00220">
    <property type="entry name" value="S_TKc"/>
    <property type="match status" value="1"/>
</dbReference>
<evidence type="ECO:0000313" key="18">
    <source>
        <dbReference type="EMBL" id="MBD3106775.1"/>
    </source>
</evidence>
<keyword evidence="4" id="KW-0808">Transferase</keyword>
<dbReference type="PANTHER" id="PTHR43289:SF34">
    <property type="entry name" value="SERINE_THREONINE-PROTEIN KINASE YBDM-RELATED"/>
    <property type="match status" value="1"/>
</dbReference>
<dbReference type="InterPro" id="IPR017441">
    <property type="entry name" value="Protein_kinase_ATP_BS"/>
</dbReference>
<comment type="catalytic activity">
    <reaction evidence="9">
        <text>L-threonyl-[protein] + ATP = O-phospho-L-threonyl-[protein] + ADP + H(+)</text>
        <dbReference type="Rhea" id="RHEA:46608"/>
        <dbReference type="Rhea" id="RHEA-COMP:11060"/>
        <dbReference type="Rhea" id="RHEA-COMP:11605"/>
        <dbReference type="ChEBI" id="CHEBI:15378"/>
        <dbReference type="ChEBI" id="CHEBI:30013"/>
        <dbReference type="ChEBI" id="CHEBI:30616"/>
        <dbReference type="ChEBI" id="CHEBI:61977"/>
        <dbReference type="ChEBI" id="CHEBI:456216"/>
        <dbReference type="EC" id="2.7.11.1"/>
    </reaction>
</comment>
<feature type="region of interest" description="Disordered" evidence="14">
    <location>
        <begin position="316"/>
        <end position="347"/>
    </location>
</feature>
<keyword evidence="15" id="KW-1133">Transmembrane helix</keyword>
<dbReference type="EC" id="2.7.11.1" evidence="1"/>
<evidence type="ECO:0000256" key="13">
    <source>
        <dbReference type="PROSITE-ProRule" id="PRU10141"/>
    </source>
</evidence>
<evidence type="ECO:0000313" key="19">
    <source>
        <dbReference type="Proteomes" id="UP000602076"/>
    </source>
</evidence>
<evidence type="ECO:0000256" key="11">
    <source>
        <dbReference type="ARBA" id="ARBA00060432"/>
    </source>
</evidence>
<dbReference type="AlphaFoldDB" id="A0A927H8R2"/>
<evidence type="ECO:0000256" key="6">
    <source>
        <dbReference type="ARBA" id="ARBA00022777"/>
    </source>
</evidence>
<dbReference type="PROSITE" id="PS51178">
    <property type="entry name" value="PASTA"/>
    <property type="match status" value="3"/>
</dbReference>
<feature type="transmembrane region" description="Helical" evidence="15">
    <location>
        <begin position="353"/>
        <end position="375"/>
    </location>
</feature>
<dbReference type="Gene3D" id="3.30.200.20">
    <property type="entry name" value="Phosphorylase Kinase, domain 1"/>
    <property type="match status" value="1"/>
</dbReference>
<proteinExistence type="predicted"/>
<evidence type="ECO:0000256" key="7">
    <source>
        <dbReference type="ARBA" id="ARBA00022840"/>
    </source>
</evidence>
<dbReference type="SUPFAM" id="SSF56112">
    <property type="entry name" value="Protein kinase-like (PK-like)"/>
    <property type="match status" value="1"/>
</dbReference>
<dbReference type="RefSeq" id="WP_190996324.1">
    <property type="nucleotide sequence ID" value="NZ_JACXSI010000001.1"/>
</dbReference>
<evidence type="ECO:0000256" key="5">
    <source>
        <dbReference type="ARBA" id="ARBA00022741"/>
    </source>
</evidence>
<evidence type="ECO:0000256" key="9">
    <source>
        <dbReference type="ARBA" id="ARBA00047899"/>
    </source>
</evidence>
<keyword evidence="2" id="KW-0723">Serine/threonine-protein kinase</keyword>
<dbReference type="EMBL" id="JACXSI010000001">
    <property type="protein sequence ID" value="MBD3106775.1"/>
    <property type="molecule type" value="Genomic_DNA"/>
</dbReference>
<keyword evidence="15" id="KW-0812">Transmembrane</keyword>
<dbReference type="Pfam" id="PF03793">
    <property type="entry name" value="PASTA"/>
    <property type="match status" value="3"/>
</dbReference>
<dbReference type="NCBIfam" id="NF033483">
    <property type="entry name" value="PknB_PASTA_kin"/>
    <property type="match status" value="1"/>
</dbReference>
<gene>
    <name evidence="18" type="primary">pknB</name>
    <name evidence="18" type="ORF">IEO70_00095</name>
</gene>
<reference evidence="18" key="1">
    <citation type="submission" date="2020-09" db="EMBL/GenBank/DDBJ databases">
        <title>Bacillus faecalis sp. nov., a moderately halophilic bacterium isolated from cow faeces.</title>
        <authorList>
            <person name="Jiang L."/>
            <person name="Lee J."/>
        </authorList>
    </citation>
    <scope>NUCLEOTIDE SEQUENCE</scope>
    <source>
        <strain evidence="18">AGMB 02131</strain>
    </source>
</reference>
<accession>A0A927H8R2</accession>
<dbReference type="GO" id="GO:0004674">
    <property type="term" value="F:protein serine/threonine kinase activity"/>
    <property type="evidence" value="ECO:0007669"/>
    <property type="project" value="UniProtKB-KW"/>
</dbReference>
<dbReference type="GO" id="GO:0071224">
    <property type="term" value="P:cellular response to peptidoglycan"/>
    <property type="evidence" value="ECO:0007669"/>
    <property type="project" value="UniProtKB-ARBA"/>
</dbReference>
<feature type="domain" description="PASTA" evidence="17">
    <location>
        <begin position="448"/>
        <end position="518"/>
    </location>
</feature>
<evidence type="ECO:0000256" key="8">
    <source>
        <dbReference type="ARBA" id="ARBA00022968"/>
    </source>
</evidence>
<evidence type="ECO:0000256" key="2">
    <source>
        <dbReference type="ARBA" id="ARBA00022527"/>
    </source>
</evidence>
<dbReference type="GO" id="GO:0009847">
    <property type="term" value="P:spore germination"/>
    <property type="evidence" value="ECO:0007669"/>
    <property type="project" value="UniProtKB-ARBA"/>
</dbReference>
<evidence type="ECO:0000256" key="4">
    <source>
        <dbReference type="ARBA" id="ARBA00022679"/>
    </source>
</evidence>
<dbReference type="CDD" id="cd14014">
    <property type="entry name" value="STKc_PknB_like"/>
    <property type="match status" value="1"/>
</dbReference>
<comment type="catalytic activity">
    <reaction evidence="10">
        <text>L-seryl-[protein] + ATP = O-phospho-L-seryl-[protein] + ADP + H(+)</text>
        <dbReference type="Rhea" id="RHEA:17989"/>
        <dbReference type="Rhea" id="RHEA-COMP:9863"/>
        <dbReference type="Rhea" id="RHEA-COMP:11604"/>
        <dbReference type="ChEBI" id="CHEBI:15378"/>
        <dbReference type="ChEBI" id="CHEBI:29999"/>
        <dbReference type="ChEBI" id="CHEBI:30616"/>
        <dbReference type="ChEBI" id="CHEBI:83421"/>
        <dbReference type="ChEBI" id="CHEBI:456216"/>
        <dbReference type="EC" id="2.7.11.1"/>
    </reaction>
</comment>
<dbReference type="Gene3D" id="2.60.40.2560">
    <property type="match status" value="1"/>
</dbReference>
<dbReference type="PROSITE" id="PS50011">
    <property type="entry name" value="PROTEIN_KINASE_DOM"/>
    <property type="match status" value="1"/>
</dbReference>
<dbReference type="PANTHER" id="PTHR43289">
    <property type="entry name" value="MITOGEN-ACTIVATED PROTEIN KINASE KINASE KINASE 20-RELATED"/>
    <property type="match status" value="1"/>
</dbReference>
<dbReference type="GO" id="GO:0005524">
    <property type="term" value="F:ATP binding"/>
    <property type="evidence" value="ECO:0007669"/>
    <property type="project" value="UniProtKB-UniRule"/>
</dbReference>
<dbReference type="GO" id="GO:0007165">
    <property type="term" value="P:signal transduction"/>
    <property type="evidence" value="ECO:0007669"/>
    <property type="project" value="UniProtKB-ARBA"/>
</dbReference>
<dbReference type="Proteomes" id="UP000602076">
    <property type="component" value="Unassembled WGS sequence"/>
</dbReference>
<feature type="domain" description="PASTA" evidence="17">
    <location>
        <begin position="380"/>
        <end position="447"/>
    </location>
</feature>
<evidence type="ECO:0000256" key="3">
    <source>
        <dbReference type="ARBA" id="ARBA00022544"/>
    </source>
</evidence>
<dbReference type="PROSITE" id="PS00108">
    <property type="entry name" value="PROTEIN_KINASE_ST"/>
    <property type="match status" value="1"/>
</dbReference>
<evidence type="ECO:0000256" key="1">
    <source>
        <dbReference type="ARBA" id="ARBA00012513"/>
    </source>
</evidence>
<dbReference type="InterPro" id="IPR005543">
    <property type="entry name" value="PASTA_dom"/>
</dbReference>
<sequence length="675" mass="74591">MMIGKRINGRYKIAEMIGGGGMANVYLAEDMILEREVAVKILRLDFANDEELIRRFNREAQAATSLDHPNIVNIYDVGEEKDIYYIVMEYVKGMTLKQYIQRYHHIPVEKTLHIMEQVTSAIEHAHQHGIIHRDIKPQNILIDDNDNVKITDFGIATALSATTITQTNSVLGSVHYLSPEQARGGMANKKSDVYSLGIVMFELLTGRLPFSGESAVSIALKHLQTTTPSVKRWNPSVPQSVENIVLKATAKDPFHRYDSVHEMKEDLSTALMPNRLDEPPFVIPEDMDATKAMPIITEHTVVPGYDDTIVAKDDTAIKSVPRQTADNDTAESGKEKAKKKKKNKKEKKPKKKLTKILLIILVTLSLLIVLALTVLPRLLTPSEVRVPDVSGETLEDAIEILLAEGLEAGDEIEVENDEVEANHIISTSPKAGRSVKKGTAVNLTVSMGPKEVELDNYVGKNIDVVTRLLGNLGFEEENIIVTEEYSDTVPSGDVIEQSPADNLTVVPSKTTVKLTVSKGSQKIELDDLSNYNEAALKGYASKTGFNITVSDRVYSDTVNEGLVIKQDPAAGAKLNKGSTVKVVISKGKEELPPKQQTIEITIPYAPEVEGEPQQVIIYIEDMTRDITVPADTFSITETTTKQYTVQIAPDSVARYKVTRDDSQISEQTIQYSTGN</sequence>
<dbReference type="PROSITE" id="PS00107">
    <property type="entry name" value="PROTEIN_KINASE_ATP"/>
    <property type="match status" value="1"/>
</dbReference>
<dbReference type="FunFam" id="3.30.200.20:FF:000035">
    <property type="entry name" value="Serine/threonine protein kinase Stk1"/>
    <property type="match status" value="1"/>
</dbReference>
<feature type="domain" description="Protein kinase" evidence="16">
    <location>
        <begin position="11"/>
        <end position="282"/>
    </location>
</feature>
<evidence type="ECO:0000259" key="16">
    <source>
        <dbReference type="PROSITE" id="PS50011"/>
    </source>
</evidence>
<dbReference type="Gene3D" id="1.10.510.10">
    <property type="entry name" value="Transferase(Phosphotransferase) domain 1"/>
    <property type="match status" value="1"/>
</dbReference>
<comment type="caution">
    <text evidence="18">The sequence shown here is derived from an EMBL/GenBank/DDBJ whole genome shotgun (WGS) entry which is preliminary data.</text>
</comment>
<evidence type="ECO:0000256" key="12">
    <source>
        <dbReference type="ARBA" id="ARBA00070041"/>
    </source>
</evidence>
<keyword evidence="8" id="KW-0735">Signal-anchor</keyword>
<dbReference type="InterPro" id="IPR008271">
    <property type="entry name" value="Ser/Thr_kinase_AS"/>
</dbReference>
<keyword evidence="3" id="KW-0309">Germination</keyword>
<evidence type="ECO:0000256" key="15">
    <source>
        <dbReference type="SAM" id="Phobius"/>
    </source>
</evidence>
<dbReference type="CDD" id="cd06577">
    <property type="entry name" value="PASTA_pknB"/>
    <property type="match status" value="3"/>
</dbReference>
<comment type="subcellular location">
    <subcellularLocation>
        <location evidence="11">Spore membrane</location>
        <topology evidence="11">Single-pass type II membrane protein</topology>
    </subcellularLocation>
</comment>
<keyword evidence="7 13" id="KW-0067">ATP-binding</keyword>
<keyword evidence="6 18" id="KW-0418">Kinase</keyword>
<keyword evidence="19" id="KW-1185">Reference proteome</keyword>
<dbReference type="FunFam" id="1.10.510.10:FF:000021">
    <property type="entry name" value="Serine/threonine protein kinase"/>
    <property type="match status" value="1"/>
</dbReference>
<keyword evidence="15" id="KW-0472">Membrane</keyword>
<dbReference type="SMART" id="SM00740">
    <property type="entry name" value="PASTA"/>
    <property type="match status" value="3"/>
</dbReference>
<dbReference type="InterPro" id="IPR000719">
    <property type="entry name" value="Prot_kinase_dom"/>
</dbReference>
<feature type="domain" description="PASTA" evidence="17">
    <location>
        <begin position="519"/>
        <end position="586"/>
    </location>
</feature>